<accession>A0A5C5YV20</accession>
<reference evidence="5 6" key="1">
    <citation type="submission" date="2019-02" db="EMBL/GenBank/DDBJ databases">
        <title>Deep-cultivation of Planctomycetes and their phenomic and genomic characterization uncovers novel biology.</title>
        <authorList>
            <person name="Wiegand S."/>
            <person name="Jogler M."/>
            <person name="Boedeker C."/>
            <person name="Pinto D."/>
            <person name="Vollmers J."/>
            <person name="Rivas-Marin E."/>
            <person name="Kohn T."/>
            <person name="Peeters S.H."/>
            <person name="Heuer A."/>
            <person name="Rast P."/>
            <person name="Oberbeckmann S."/>
            <person name="Bunk B."/>
            <person name="Jeske O."/>
            <person name="Meyerdierks A."/>
            <person name="Storesund J.E."/>
            <person name="Kallscheuer N."/>
            <person name="Luecker S."/>
            <person name="Lage O.M."/>
            <person name="Pohl T."/>
            <person name="Merkel B.J."/>
            <person name="Hornburger P."/>
            <person name="Mueller R.-W."/>
            <person name="Bruemmer F."/>
            <person name="Labrenz M."/>
            <person name="Spormann A.M."/>
            <person name="Op Den Camp H."/>
            <person name="Overmann J."/>
            <person name="Amann R."/>
            <person name="Jetten M.S.M."/>
            <person name="Mascher T."/>
            <person name="Medema M.H."/>
            <person name="Devos D.P."/>
            <person name="Kaster A.-K."/>
            <person name="Ovreas L."/>
            <person name="Rohde M."/>
            <person name="Galperin M.Y."/>
            <person name="Jogler C."/>
        </authorList>
    </citation>
    <scope>NUCLEOTIDE SEQUENCE [LARGE SCALE GENOMIC DNA]</scope>
    <source>
        <strain evidence="5 6">Pla123a</strain>
    </source>
</reference>
<evidence type="ECO:0000256" key="3">
    <source>
        <dbReference type="ARBA" id="ARBA00023163"/>
    </source>
</evidence>
<keyword evidence="1" id="KW-0805">Transcription regulation</keyword>
<dbReference type="InterPro" id="IPR028082">
    <property type="entry name" value="Peripla_BP_I"/>
</dbReference>
<organism evidence="5 6">
    <name type="scientific">Posidoniimonas polymericola</name>
    <dbReference type="NCBI Taxonomy" id="2528002"/>
    <lineage>
        <taxon>Bacteria</taxon>
        <taxon>Pseudomonadati</taxon>
        <taxon>Planctomycetota</taxon>
        <taxon>Planctomycetia</taxon>
        <taxon>Pirellulales</taxon>
        <taxon>Lacipirellulaceae</taxon>
        <taxon>Posidoniimonas</taxon>
    </lineage>
</organism>
<dbReference type="SUPFAM" id="SSF53822">
    <property type="entry name" value="Periplasmic binding protein-like I"/>
    <property type="match status" value="1"/>
</dbReference>
<dbReference type="Pfam" id="PF13377">
    <property type="entry name" value="Peripla_BP_3"/>
    <property type="match status" value="1"/>
</dbReference>
<dbReference type="EMBL" id="SJPO01000002">
    <property type="protein sequence ID" value="TWT78387.1"/>
    <property type="molecule type" value="Genomic_DNA"/>
</dbReference>
<dbReference type="Proteomes" id="UP000318478">
    <property type="component" value="Unassembled WGS sequence"/>
</dbReference>
<dbReference type="RefSeq" id="WP_146584807.1">
    <property type="nucleotide sequence ID" value="NZ_SJPO01000002.1"/>
</dbReference>
<dbReference type="SMART" id="SM00342">
    <property type="entry name" value="HTH_ARAC"/>
    <property type="match status" value="1"/>
</dbReference>
<evidence type="ECO:0000256" key="1">
    <source>
        <dbReference type="ARBA" id="ARBA00023015"/>
    </source>
</evidence>
<dbReference type="GO" id="GO:0000976">
    <property type="term" value="F:transcription cis-regulatory region binding"/>
    <property type="evidence" value="ECO:0007669"/>
    <property type="project" value="TreeGrafter"/>
</dbReference>
<protein>
    <submittedName>
        <fullName evidence="5">Xylose operon regulatory protein</fullName>
    </submittedName>
</protein>
<dbReference type="OrthoDB" id="241790at2"/>
<dbReference type="InterPro" id="IPR018062">
    <property type="entry name" value="HTH_AraC-typ_CS"/>
</dbReference>
<dbReference type="Gene3D" id="3.40.50.2300">
    <property type="match status" value="2"/>
</dbReference>
<dbReference type="InterPro" id="IPR018060">
    <property type="entry name" value="HTH_AraC"/>
</dbReference>
<keyword evidence="2" id="KW-0238">DNA-binding</keyword>
<proteinExistence type="predicted"/>
<dbReference type="InterPro" id="IPR009057">
    <property type="entry name" value="Homeodomain-like_sf"/>
</dbReference>
<keyword evidence="6" id="KW-1185">Reference proteome</keyword>
<dbReference type="PANTHER" id="PTHR30146">
    <property type="entry name" value="LACI-RELATED TRANSCRIPTIONAL REPRESSOR"/>
    <property type="match status" value="1"/>
</dbReference>
<evidence type="ECO:0000313" key="6">
    <source>
        <dbReference type="Proteomes" id="UP000318478"/>
    </source>
</evidence>
<dbReference type="PROSITE" id="PS01124">
    <property type="entry name" value="HTH_ARAC_FAMILY_2"/>
    <property type="match status" value="1"/>
</dbReference>
<dbReference type="PROSITE" id="PS00041">
    <property type="entry name" value="HTH_ARAC_FAMILY_1"/>
    <property type="match status" value="1"/>
</dbReference>
<feature type="domain" description="HTH araC/xylS-type" evidence="4">
    <location>
        <begin position="282"/>
        <end position="380"/>
    </location>
</feature>
<evidence type="ECO:0000313" key="5">
    <source>
        <dbReference type="EMBL" id="TWT78387.1"/>
    </source>
</evidence>
<dbReference type="PANTHER" id="PTHR30146:SF24">
    <property type="entry name" value="XYLOSE OPERON REGULATORY PROTEIN"/>
    <property type="match status" value="1"/>
</dbReference>
<dbReference type="GO" id="GO:0003700">
    <property type="term" value="F:DNA-binding transcription factor activity"/>
    <property type="evidence" value="ECO:0007669"/>
    <property type="project" value="InterPro"/>
</dbReference>
<keyword evidence="3" id="KW-0804">Transcription</keyword>
<dbReference type="AlphaFoldDB" id="A0A5C5YV20"/>
<comment type="caution">
    <text evidence="5">The sequence shown here is derived from an EMBL/GenBank/DDBJ whole genome shotgun (WGS) entry which is preliminary data.</text>
</comment>
<gene>
    <name evidence="5" type="primary">xylR_4</name>
    <name evidence="5" type="ORF">Pla123a_11780</name>
</gene>
<dbReference type="SUPFAM" id="SSF46689">
    <property type="entry name" value="Homeodomain-like"/>
    <property type="match status" value="1"/>
</dbReference>
<name>A0A5C5YV20_9BACT</name>
<dbReference type="InterPro" id="IPR046335">
    <property type="entry name" value="LacI/GalR-like_sensor"/>
</dbReference>
<dbReference type="Gene3D" id="1.10.10.60">
    <property type="entry name" value="Homeodomain-like"/>
    <property type="match status" value="1"/>
</dbReference>
<sequence length="385" mass="42396">MAIPEVGVLVEFDSAWGRNLLRGVASFADKFGPWNLLIDPHHNPANRTIPPAWRADGLIARISTPLQFQRLVTSGVPVVDVGDSYVGAEETDSVVTDFHAWAHSAIEHFRSKGFESFAYFAPPSRDYSNYRGKVFASLLEQQGLACAQYRPGYRVGRQISPEEYRRRVTRWLSQLETPVAVLTSDAVQGKSLVEVGVLAGLAIPDDVAVLAGDSDDLLCEVCSPPLSSIEVASHRIGFEAARRLAARLRGEAPTAAAVLVEPLRVHSRQSSDVLAIDDPMVVRALRFMQQHACRGIGVAEVLEATPVTRRQLERSFKKKLGRLPAEELRRLRLERGRQLLIETELSIDQVAEAAGYAGATQFGTAFRSKYGATPLQFRRHAQPHG</sequence>
<dbReference type="Pfam" id="PF12833">
    <property type="entry name" value="HTH_18"/>
    <property type="match status" value="1"/>
</dbReference>
<evidence type="ECO:0000256" key="2">
    <source>
        <dbReference type="ARBA" id="ARBA00023125"/>
    </source>
</evidence>
<evidence type="ECO:0000259" key="4">
    <source>
        <dbReference type="PROSITE" id="PS01124"/>
    </source>
</evidence>